<dbReference type="EMBL" id="AWQX01000214">
    <property type="protein sequence ID" value="EST27275.1"/>
    <property type="molecule type" value="Genomic_DNA"/>
</dbReference>
<proteinExistence type="predicted"/>
<reference evidence="1 2" key="1">
    <citation type="journal article" date="2014" name="Genome Announc.">
        <title>Draft Genome Sequence of Streptomyces roseochromogenes subsp. oscitans DS 12.976, Producer of the Aminocoumarin Antibiotic Clorobiocin.</title>
        <authorList>
            <person name="Ruckert C."/>
            <person name="Kalinowski J."/>
            <person name="Heide L."/>
            <person name="Apel A.K."/>
        </authorList>
    </citation>
    <scope>NUCLEOTIDE SEQUENCE [LARGE SCALE GENOMIC DNA]</scope>
    <source>
        <strain evidence="1 2">DS 12.976</strain>
    </source>
</reference>
<dbReference type="AlphaFoldDB" id="V6K523"/>
<name>V6K523_STRRC</name>
<keyword evidence="2" id="KW-1185">Reference proteome</keyword>
<dbReference type="RefSeq" id="WP_023549579.1">
    <property type="nucleotide sequence ID" value="NZ_CM002285.1"/>
</dbReference>
<dbReference type="SUPFAM" id="SSF52540">
    <property type="entry name" value="P-loop containing nucleoside triphosphate hydrolases"/>
    <property type="match status" value="1"/>
</dbReference>
<dbReference type="Pfam" id="PF13469">
    <property type="entry name" value="Sulfotransfer_3"/>
    <property type="match status" value="1"/>
</dbReference>
<dbReference type="HOGENOM" id="CLU_1053452_0_0_11"/>
<sequence length="264" mass="29296">MTGPVLLVGCQRSGTTALSYALSSAFAAAGGHFTVNGKLPYLLDRWLTPVDLEARHFRADEVLYALDRKPPQGTGVEVWRAQAEAALRRAARDVAEGAVRDADELAHRITSESYAGFPYWGDKYNEYLLHLPRLGRMLPDARFLVLVRHPDEVADSMLRWTGDRPWCPVSRAAAHAKWTAWNAAWLEFSASLPTDRFLVAEYRDVCRGEATARMEAFLGLELTPFLTELAPRTHEVTGGALPAETERVWSALTDQARPVPSVGH</sequence>
<dbReference type="Gene3D" id="3.40.50.300">
    <property type="entry name" value="P-loop containing nucleotide triphosphate hydrolases"/>
    <property type="match status" value="1"/>
</dbReference>
<organism evidence="1 2">
    <name type="scientific">Streptomyces roseochromogenus subsp. oscitans DS 12.976</name>
    <dbReference type="NCBI Taxonomy" id="1352936"/>
    <lineage>
        <taxon>Bacteria</taxon>
        <taxon>Bacillati</taxon>
        <taxon>Actinomycetota</taxon>
        <taxon>Actinomycetes</taxon>
        <taxon>Kitasatosporales</taxon>
        <taxon>Streptomycetaceae</taxon>
        <taxon>Streptomyces</taxon>
    </lineage>
</organism>
<evidence type="ECO:0008006" key="3">
    <source>
        <dbReference type="Google" id="ProtNLM"/>
    </source>
</evidence>
<evidence type="ECO:0000313" key="1">
    <source>
        <dbReference type="EMBL" id="EST27275.1"/>
    </source>
</evidence>
<dbReference type="PATRIC" id="fig|1352936.5.peg.5227"/>
<dbReference type="Proteomes" id="UP000017984">
    <property type="component" value="Chromosome"/>
</dbReference>
<dbReference type="OrthoDB" id="3472417at2"/>
<comment type="caution">
    <text evidence="1">The sequence shown here is derived from an EMBL/GenBank/DDBJ whole genome shotgun (WGS) entry which is preliminary data.</text>
</comment>
<protein>
    <recommendedName>
        <fullName evidence="3">Sulfotransferase</fullName>
    </recommendedName>
</protein>
<gene>
    <name evidence="1" type="ORF">M878_25080</name>
</gene>
<accession>V6K523</accession>
<dbReference type="InterPro" id="IPR027417">
    <property type="entry name" value="P-loop_NTPase"/>
</dbReference>
<evidence type="ECO:0000313" key="2">
    <source>
        <dbReference type="Proteomes" id="UP000017984"/>
    </source>
</evidence>
<dbReference type="STRING" id="1352936.M878_25080"/>